<accession>A0ABR6F2E6</accession>
<evidence type="ECO:0000256" key="1">
    <source>
        <dbReference type="SAM" id="SignalP"/>
    </source>
</evidence>
<feature type="chain" id="PRO_5046894275" description="Fibrobacter succinogenes major paralogous domain-containing protein" evidence="1">
    <location>
        <begin position="24"/>
        <end position="243"/>
    </location>
</feature>
<proteinExistence type="predicted"/>
<keyword evidence="1" id="KW-0732">Signal</keyword>
<gene>
    <name evidence="3" type="ORF">GM920_22665</name>
</gene>
<protein>
    <recommendedName>
        <fullName evidence="2">Fibrobacter succinogenes major paralogous domain-containing protein</fullName>
    </recommendedName>
</protein>
<name>A0ABR6F2E6_9SPHI</name>
<keyword evidence="4" id="KW-1185">Reference proteome</keyword>
<evidence type="ECO:0000259" key="2">
    <source>
        <dbReference type="Pfam" id="PF09603"/>
    </source>
</evidence>
<comment type="caution">
    <text evidence="3">The sequence shown here is derived from an EMBL/GenBank/DDBJ whole genome shotgun (WGS) entry which is preliminary data.</text>
</comment>
<reference evidence="3 4" key="1">
    <citation type="submission" date="2019-11" db="EMBL/GenBank/DDBJ databases">
        <title>Description of Pedobacter sp. LMG 31462T.</title>
        <authorList>
            <person name="Carlier A."/>
            <person name="Qi S."/>
            <person name="Vandamme P."/>
        </authorList>
    </citation>
    <scope>NUCLEOTIDE SEQUENCE [LARGE SCALE GENOMIC DNA]</scope>
    <source>
        <strain evidence="3 4">LMG 31462</strain>
    </source>
</reference>
<feature type="domain" description="Fibrobacter succinogenes major paralogous" evidence="2">
    <location>
        <begin position="56"/>
        <end position="179"/>
    </location>
</feature>
<evidence type="ECO:0000313" key="4">
    <source>
        <dbReference type="Proteomes" id="UP000636110"/>
    </source>
</evidence>
<dbReference type="NCBIfam" id="TIGR02145">
    <property type="entry name" value="Fib_succ_major"/>
    <property type="match status" value="1"/>
</dbReference>
<dbReference type="EMBL" id="WNXC01000011">
    <property type="protein sequence ID" value="MBB2151715.1"/>
    <property type="molecule type" value="Genomic_DNA"/>
</dbReference>
<dbReference type="Pfam" id="PF09603">
    <property type="entry name" value="Fib_succ_major"/>
    <property type="match status" value="1"/>
</dbReference>
<evidence type="ECO:0000313" key="3">
    <source>
        <dbReference type="EMBL" id="MBB2151715.1"/>
    </source>
</evidence>
<organism evidence="3 4">
    <name type="scientific">Pedobacter gandavensis</name>
    <dbReference type="NCBI Taxonomy" id="2679963"/>
    <lineage>
        <taxon>Bacteria</taxon>
        <taxon>Pseudomonadati</taxon>
        <taxon>Bacteroidota</taxon>
        <taxon>Sphingobacteriia</taxon>
        <taxon>Sphingobacteriales</taxon>
        <taxon>Sphingobacteriaceae</taxon>
        <taxon>Pedobacter</taxon>
    </lineage>
</organism>
<sequence length="243" mass="26036">MKKALLILSAVSLLTIASCSKSNNEPEQFKNEITINGAVYPTVAIGTRTWTTVNYNGNGGVNYNDGANDPTFGKLYSFQEVKAITGLPIGWRVPTEADVKVLMATVGTKLDGADLYTDATASQKFMSKAGWSNALLTGNNSTGLNLVSTGDCFVSSATIKNYSGKGIMASFWTSTTIKSPVGINNGVITYSYDPLLFEVSTNSYDDHDEPAGLRGAIYDTTASFDGITAFPAEKRSIRFVRDN</sequence>
<dbReference type="Proteomes" id="UP000636110">
    <property type="component" value="Unassembled WGS sequence"/>
</dbReference>
<dbReference type="PROSITE" id="PS51257">
    <property type="entry name" value="PROKAR_LIPOPROTEIN"/>
    <property type="match status" value="1"/>
</dbReference>
<dbReference type="InterPro" id="IPR011871">
    <property type="entry name" value="Fib_succ_major"/>
</dbReference>
<feature type="signal peptide" evidence="1">
    <location>
        <begin position="1"/>
        <end position="23"/>
    </location>
</feature>